<sequence length="385" mass="41526">MPDETHLPAPVSSAADITTFLLISKSLPPYVSTPHEYQATGSCNVFGRSVPSGWNTTFKGSTEGAADIAFVVDVAHCNRDKDLIKLLDGIDVEFEANGIVDARYALATSSQDNVGTITEFMKAAELAPDLRSLDMKGPPSKNGAAVAVIAAARNLKWRPGVSRTIIQLSCNPCDSAGVKRALRDNDITYHIISKGSISFGGSDAALSTNLRKKVFGYDEKFVYMAGDYQKLKGDADARGLLIDPEPSCMLTAQSTGGTVFSTFKWNPNKAKLEKKFLNVVAQRVAQSSVPPECQECRCGGRGTKAALMCRKCSTWLAEGGNVTQEEETLVEGMKRYFMNFYRGKIDPSDSSEPEKSTEKQPVPNGTTEASAPIFKDVTLPLPTAT</sequence>
<feature type="compositionally biased region" description="Basic and acidic residues" evidence="1">
    <location>
        <begin position="345"/>
        <end position="358"/>
    </location>
</feature>
<evidence type="ECO:0000256" key="1">
    <source>
        <dbReference type="SAM" id="MobiDB-lite"/>
    </source>
</evidence>
<comment type="caution">
    <text evidence="2">The sequence shown here is derived from an EMBL/GenBank/DDBJ whole genome shotgun (WGS) entry which is preliminary data.</text>
</comment>
<evidence type="ECO:0000313" key="3">
    <source>
        <dbReference type="Proteomes" id="UP001381693"/>
    </source>
</evidence>
<name>A0AAN9ADY4_HALRR</name>
<accession>A0AAN9ADY4</accession>
<evidence type="ECO:0000313" key="2">
    <source>
        <dbReference type="EMBL" id="KAK7085193.1"/>
    </source>
</evidence>
<feature type="region of interest" description="Disordered" evidence="1">
    <location>
        <begin position="345"/>
        <end position="385"/>
    </location>
</feature>
<dbReference type="EMBL" id="JAXCGZ010001888">
    <property type="protein sequence ID" value="KAK7085193.1"/>
    <property type="molecule type" value="Genomic_DNA"/>
</dbReference>
<dbReference type="AlphaFoldDB" id="A0AAN9ADY4"/>
<gene>
    <name evidence="2" type="ORF">SK128_008231</name>
</gene>
<protein>
    <submittedName>
        <fullName evidence="2">Uncharacterized protein</fullName>
    </submittedName>
</protein>
<reference evidence="2 3" key="1">
    <citation type="submission" date="2023-11" db="EMBL/GenBank/DDBJ databases">
        <title>Halocaridina rubra genome assembly.</title>
        <authorList>
            <person name="Smith C."/>
        </authorList>
    </citation>
    <scope>NUCLEOTIDE SEQUENCE [LARGE SCALE GENOMIC DNA]</scope>
    <source>
        <strain evidence="2">EP-1</strain>
        <tissue evidence="2">Whole</tissue>
    </source>
</reference>
<dbReference type="Proteomes" id="UP001381693">
    <property type="component" value="Unassembled WGS sequence"/>
</dbReference>
<keyword evidence="3" id="KW-1185">Reference proteome</keyword>
<organism evidence="2 3">
    <name type="scientific">Halocaridina rubra</name>
    <name type="common">Hawaiian red shrimp</name>
    <dbReference type="NCBI Taxonomy" id="373956"/>
    <lineage>
        <taxon>Eukaryota</taxon>
        <taxon>Metazoa</taxon>
        <taxon>Ecdysozoa</taxon>
        <taxon>Arthropoda</taxon>
        <taxon>Crustacea</taxon>
        <taxon>Multicrustacea</taxon>
        <taxon>Malacostraca</taxon>
        <taxon>Eumalacostraca</taxon>
        <taxon>Eucarida</taxon>
        <taxon>Decapoda</taxon>
        <taxon>Pleocyemata</taxon>
        <taxon>Caridea</taxon>
        <taxon>Atyoidea</taxon>
        <taxon>Atyidae</taxon>
        <taxon>Halocaridina</taxon>
    </lineage>
</organism>
<proteinExistence type="predicted"/>